<keyword evidence="1" id="KW-1133">Transmembrane helix</keyword>
<comment type="caution">
    <text evidence="2">The sequence shown here is derived from an EMBL/GenBank/DDBJ whole genome shotgun (WGS) entry which is preliminary data.</text>
</comment>
<name>A0ABQ2P0I4_9BACI</name>
<evidence type="ECO:0000313" key="3">
    <source>
        <dbReference type="Proteomes" id="UP000641206"/>
    </source>
</evidence>
<dbReference type="EMBL" id="BMLW01000013">
    <property type="protein sequence ID" value="GGP15074.1"/>
    <property type="molecule type" value="Genomic_DNA"/>
</dbReference>
<sequence length="93" mass="10633">MFRFTVILVHVCIFLLAAIIGLGGKYNPASPEPDQSYVVWFSAIAIFNVLVIVSAFVQLRIRKIWLFLMTVIGLVVFLIYLLPHIVLYMESLF</sequence>
<proteinExistence type="predicted"/>
<reference evidence="3" key="1">
    <citation type="journal article" date="2019" name="Int. J. Syst. Evol. Microbiol.">
        <title>The Global Catalogue of Microorganisms (GCM) 10K type strain sequencing project: providing services to taxonomists for standard genome sequencing and annotation.</title>
        <authorList>
            <consortium name="The Broad Institute Genomics Platform"/>
            <consortium name="The Broad Institute Genome Sequencing Center for Infectious Disease"/>
            <person name="Wu L."/>
            <person name="Ma J."/>
        </authorList>
    </citation>
    <scope>NUCLEOTIDE SEQUENCE [LARGE SCALE GENOMIC DNA]</scope>
    <source>
        <strain evidence="3">CGMCC 1.7693</strain>
    </source>
</reference>
<accession>A0ABQ2P0I4</accession>
<keyword evidence="3" id="KW-1185">Reference proteome</keyword>
<dbReference type="RefSeq" id="WP_188736762.1">
    <property type="nucleotide sequence ID" value="NZ_BMLW01000013.1"/>
</dbReference>
<feature type="transmembrane region" description="Helical" evidence="1">
    <location>
        <begin position="37"/>
        <end position="57"/>
    </location>
</feature>
<feature type="transmembrane region" description="Helical" evidence="1">
    <location>
        <begin position="64"/>
        <end position="89"/>
    </location>
</feature>
<keyword evidence="1" id="KW-0472">Membrane</keyword>
<evidence type="ECO:0000313" key="2">
    <source>
        <dbReference type="EMBL" id="GGP15074.1"/>
    </source>
</evidence>
<protein>
    <submittedName>
        <fullName evidence="2">Uncharacterized protein</fullName>
    </submittedName>
</protein>
<gene>
    <name evidence="2" type="ORF">GCM10011346_41620</name>
</gene>
<evidence type="ECO:0000256" key="1">
    <source>
        <dbReference type="SAM" id="Phobius"/>
    </source>
</evidence>
<dbReference type="Proteomes" id="UP000641206">
    <property type="component" value="Unassembled WGS sequence"/>
</dbReference>
<keyword evidence="1" id="KW-0812">Transmembrane</keyword>
<organism evidence="2 3">
    <name type="scientific">Oceanobacillus neutriphilus</name>
    <dbReference type="NCBI Taxonomy" id="531815"/>
    <lineage>
        <taxon>Bacteria</taxon>
        <taxon>Bacillati</taxon>
        <taxon>Bacillota</taxon>
        <taxon>Bacilli</taxon>
        <taxon>Bacillales</taxon>
        <taxon>Bacillaceae</taxon>
        <taxon>Oceanobacillus</taxon>
    </lineage>
</organism>